<dbReference type="InterPro" id="IPR036286">
    <property type="entry name" value="LexA/Signal_pep-like_sf"/>
</dbReference>
<evidence type="ECO:0000256" key="5">
    <source>
        <dbReference type="ARBA" id="ARBA00022824"/>
    </source>
</evidence>
<evidence type="ECO:0000256" key="11">
    <source>
        <dbReference type="SAM" id="Phobius"/>
    </source>
</evidence>
<gene>
    <name evidence="13" type="ordered locus">Desmu_1037</name>
</gene>
<evidence type="ECO:0000313" key="13">
    <source>
        <dbReference type="EMBL" id="ADV65339.1"/>
    </source>
</evidence>
<dbReference type="eggNOG" id="arCOG01739">
    <property type="taxonomic scope" value="Archaea"/>
</dbReference>
<evidence type="ECO:0000256" key="6">
    <source>
        <dbReference type="ARBA" id="ARBA00022968"/>
    </source>
</evidence>
<sequence length="155" mass="17053" precursor="true">MSSGQAAYGGVRRYLPSLLATTLALAFIVLLVLPMLLNGGSLLAVVKGYSMLPTLREGDVVLLEKTPPDSIKPGDIVIYSAGDRLIIHRVIDVEVRDGRYYYVTKGDNNSVPDLIYFEDGLGVPYERVLGRVVGFNGYVFKIPYLGYISLFFRGT</sequence>
<evidence type="ECO:0000256" key="8">
    <source>
        <dbReference type="ARBA" id="ARBA00023136"/>
    </source>
</evidence>
<dbReference type="HOGENOM" id="CLU_089996_4_0_2"/>
<dbReference type="GO" id="GO:0004252">
    <property type="term" value="F:serine-type endopeptidase activity"/>
    <property type="evidence" value="ECO:0007669"/>
    <property type="project" value="InterPro"/>
</dbReference>
<evidence type="ECO:0000256" key="7">
    <source>
        <dbReference type="ARBA" id="ARBA00022989"/>
    </source>
</evidence>
<dbReference type="MEROPS" id="S26.017"/>
<proteinExistence type="predicted"/>
<feature type="transmembrane region" description="Helical" evidence="11">
    <location>
        <begin position="20"/>
        <end position="46"/>
    </location>
</feature>
<protein>
    <recommendedName>
        <fullName evidence="9">Signal peptidase I</fullName>
    </recommendedName>
</protein>
<evidence type="ECO:0000256" key="3">
    <source>
        <dbReference type="ARBA" id="ARBA00022692"/>
    </source>
</evidence>
<dbReference type="STRING" id="765177.Desmu_1037"/>
<dbReference type="EMBL" id="CP002363">
    <property type="protein sequence ID" value="ADV65339.1"/>
    <property type="molecule type" value="Genomic_DNA"/>
</dbReference>
<feature type="domain" description="Peptidase S24/S26A/S26B/S26C" evidence="12">
    <location>
        <begin position="42"/>
        <end position="113"/>
    </location>
</feature>
<organism evidence="13 14">
    <name type="scientific">Desulfurococcus mucosus (strain ATCC 35584 / DSM 2162 / JCM 9187 / O7/1)</name>
    <dbReference type="NCBI Taxonomy" id="765177"/>
    <lineage>
        <taxon>Archaea</taxon>
        <taxon>Thermoproteota</taxon>
        <taxon>Thermoprotei</taxon>
        <taxon>Desulfurococcales</taxon>
        <taxon>Desulfurococcaceae</taxon>
        <taxon>Desulfurococcus</taxon>
    </lineage>
</organism>
<evidence type="ECO:0000256" key="4">
    <source>
        <dbReference type="ARBA" id="ARBA00022801"/>
    </source>
</evidence>
<keyword evidence="2" id="KW-0645">Protease</keyword>
<dbReference type="InterPro" id="IPR015927">
    <property type="entry name" value="Peptidase_S24_S26A/B/C"/>
</dbReference>
<dbReference type="PANTHER" id="PTHR10806">
    <property type="entry name" value="SIGNAL PEPTIDASE COMPLEX CATALYTIC SUBUNIT SEC11"/>
    <property type="match status" value="1"/>
</dbReference>
<dbReference type="GO" id="GO:0006465">
    <property type="term" value="P:signal peptide processing"/>
    <property type="evidence" value="ECO:0007669"/>
    <property type="project" value="InterPro"/>
</dbReference>
<keyword evidence="5" id="KW-0256">Endoplasmic reticulum</keyword>
<comment type="subcellular location">
    <subcellularLocation>
        <location evidence="1">Endoplasmic reticulum membrane</location>
        <topology evidence="1">Single-pass type II membrane protein</topology>
    </subcellularLocation>
</comment>
<dbReference type="PANTHER" id="PTHR10806:SF6">
    <property type="entry name" value="SIGNAL PEPTIDASE COMPLEX CATALYTIC SUBUNIT SEC11"/>
    <property type="match status" value="1"/>
</dbReference>
<reference evidence="14" key="1">
    <citation type="submission" date="2010-11" db="EMBL/GenBank/DDBJ databases">
        <title>The complete genome of Desulfurococcus mucosus DSM 2162.</title>
        <authorList>
            <consortium name="US DOE Joint Genome Institute (JGI-PGF)"/>
            <person name="Lucas S."/>
            <person name="Copeland A."/>
            <person name="Lapidus A."/>
            <person name="Bruce D."/>
            <person name="Goodwin L."/>
            <person name="Pitluck S."/>
            <person name="Kyrpides N."/>
            <person name="Mavromatis K."/>
            <person name="Pagani I."/>
            <person name="Ivanova N."/>
            <person name="Ovchinnikova G."/>
            <person name="Chertkov O."/>
            <person name="Held B."/>
            <person name="Brettin T."/>
            <person name="Detter J.C."/>
            <person name="Tapia R."/>
            <person name="Han C."/>
            <person name="Land M."/>
            <person name="Hauser L."/>
            <person name="Markowitz V."/>
            <person name="Cheng J.-F."/>
            <person name="Hugenholtz P."/>
            <person name="Woyke T."/>
            <person name="Wu D."/>
            <person name="Wirth R."/>
            <person name="Bilek Y."/>
            <person name="Hader T."/>
            <person name="Klenk H.-P."/>
            <person name="Eisen J.A."/>
        </authorList>
    </citation>
    <scope>NUCLEOTIDE SEQUENCE [LARGE SCALE GENOMIC DNA]</scope>
    <source>
        <strain evidence="14">ATCC 35584 / DSM 2162 / JCM 9187 / O7/1</strain>
    </source>
</reference>
<keyword evidence="14" id="KW-1185">Reference proteome</keyword>
<reference evidence="13 14" key="2">
    <citation type="journal article" date="2011" name="Stand. Genomic Sci.">
        <title>Complete genome sequence of Desulfurococcus mucosus type strain (O7/1).</title>
        <authorList>
            <person name="Wirth R."/>
            <person name="Chertkov O."/>
            <person name="Held B."/>
            <person name="Lapidus A."/>
            <person name="Nolan M."/>
            <person name="Lucas S."/>
            <person name="Hammon N."/>
            <person name="Deshpande S."/>
            <person name="Cheng J.F."/>
            <person name="Tapia R."/>
            <person name="Han C."/>
            <person name="Goodwin L."/>
            <person name="Pitluck S."/>
            <person name="Liolios K."/>
            <person name="Ioanna P."/>
            <person name="Ivanova N."/>
            <person name="Mavromatis K."/>
            <person name="Mikhailova N."/>
            <person name="Pati A."/>
            <person name="Chen A."/>
            <person name="Palaniappan K."/>
            <person name="Land M."/>
            <person name="Hauser L."/>
            <person name="Chang Y.J."/>
            <person name="Jeffries C.D."/>
            <person name="Bilek Y."/>
            <person name="Hader T."/>
            <person name="Rohde M."/>
            <person name="Spring S."/>
            <person name="Sikorski J."/>
            <person name="Goker M."/>
            <person name="Woyke T."/>
            <person name="Bristow J."/>
            <person name="Eisen J.A."/>
            <person name="Markowitz V."/>
            <person name="Hugenholtz P."/>
            <person name="Kyrpides N.C."/>
            <person name="Klenk H.P."/>
        </authorList>
    </citation>
    <scope>NUCLEOTIDE SEQUENCE [LARGE SCALE GENOMIC DNA]</scope>
    <source>
        <strain evidence="14">ATCC 35584 / DSM 2162 / JCM 9187 / O7/1</strain>
    </source>
</reference>
<keyword evidence="8 11" id="KW-0472">Membrane</keyword>
<evidence type="ECO:0000313" key="14">
    <source>
        <dbReference type="Proteomes" id="UP000001068"/>
    </source>
</evidence>
<keyword evidence="6" id="KW-0735">Signal-anchor</keyword>
<evidence type="ECO:0000256" key="9">
    <source>
        <dbReference type="ARBA" id="ARBA00033305"/>
    </source>
</evidence>
<keyword evidence="3 11" id="KW-0812">Transmembrane</keyword>
<dbReference type="InterPro" id="IPR001733">
    <property type="entry name" value="Peptidase_S26B"/>
</dbReference>
<dbReference type="Gene3D" id="2.10.109.10">
    <property type="entry name" value="Umud Fragment, subunit A"/>
    <property type="match status" value="1"/>
</dbReference>
<dbReference type="PRINTS" id="PR00728">
    <property type="entry name" value="SIGNALPTASE"/>
</dbReference>
<dbReference type="AlphaFoldDB" id="E8RA13"/>
<dbReference type="InterPro" id="IPR019756">
    <property type="entry name" value="Pept_S26A_signal_pept_1_Ser-AS"/>
</dbReference>
<dbReference type="Proteomes" id="UP000001068">
    <property type="component" value="Chromosome"/>
</dbReference>
<dbReference type="KEGG" id="dmu:Desmu_1037"/>
<dbReference type="Pfam" id="PF00717">
    <property type="entry name" value="Peptidase_S24"/>
    <property type="match status" value="1"/>
</dbReference>
<dbReference type="GO" id="GO:0016020">
    <property type="term" value="C:membrane"/>
    <property type="evidence" value="ECO:0007669"/>
    <property type="project" value="InterPro"/>
</dbReference>
<dbReference type="CDD" id="cd06530">
    <property type="entry name" value="S26_SPase_I"/>
    <property type="match status" value="1"/>
</dbReference>
<dbReference type="GeneID" id="10153742"/>
<evidence type="ECO:0000256" key="1">
    <source>
        <dbReference type="ARBA" id="ARBA00004648"/>
    </source>
</evidence>
<dbReference type="RefSeq" id="WP_013562561.1">
    <property type="nucleotide sequence ID" value="NC_014961.1"/>
</dbReference>
<dbReference type="PROSITE" id="PS00501">
    <property type="entry name" value="SPASE_I_1"/>
    <property type="match status" value="1"/>
</dbReference>
<dbReference type="NCBIfam" id="TIGR02228">
    <property type="entry name" value="sigpep_I_arch"/>
    <property type="match status" value="1"/>
</dbReference>
<dbReference type="InterPro" id="IPR019533">
    <property type="entry name" value="Peptidase_S26"/>
</dbReference>
<accession>E8RA13</accession>
<keyword evidence="7 11" id="KW-1133">Transmembrane helix</keyword>
<comment type="function">
    <text evidence="10">Catalytic component of the signal peptidase complex (SPC) which catalyzes the cleavage of N-terminal signal sequences from nascent proteins as they are translocated into the lumen of the endoplasmic reticulum. Specifically cleaves N-terminal signal peptides that contain a hydrophobic alpha-helix (h-region) shorter than 18-20 amino acids.</text>
</comment>
<dbReference type="OrthoDB" id="4822at2157"/>
<keyword evidence="4" id="KW-0378">Hydrolase</keyword>
<evidence type="ECO:0000259" key="12">
    <source>
        <dbReference type="Pfam" id="PF00717"/>
    </source>
</evidence>
<evidence type="ECO:0000256" key="2">
    <source>
        <dbReference type="ARBA" id="ARBA00022670"/>
    </source>
</evidence>
<name>E8RA13_DESM0</name>
<dbReference type="SUPFAM" id="SSF51306">
    <property type="entry name" value="LexA/Signal peptidase"/>
    <property type="match status" value="1"/>
</dbReference>
<evidence type="ECO:0000256" key="10">
    <source>
        <dbReference type="ARBA" id="ARBA00045533"/>
    </source>
</evidence>